<gene>
    <name evidence="1" type="ORF">ACFSM5_13575</name>
</gene>
<proteinExistence type="predicted"/>
<reference evidence="2" key="1">
    <citation type="journal article" date="2019" name="Int. J. Syst. Evol. Microbiol.">
        <title>The Global Catalogue of Microorganisms (GCM) 10K type strain sequencing project: providing services to taxonomists for standard genome sequencing and annotation.</title>
        <authorList>
            <consortium name="The Broad Institute Genomics Platform"/>
            <consortium name="The Broad Institute Genome Sequencing Center for Infectious Disease"/>
            <person name="Wu L."/>
            <person name="Ma J."/>
        </authorList>
    </citation>
    <scope>NUCLEOTIDE SEQUENCE [LARGE SCALE GENOMIC DNA]</scope>
    <source>
        <strain evidence="2">CGMCC 1.19062</strain>
    </source>
</reference>
<dbReference type="Proteomes" id="UP001597295">
    <property type="component" value="Unassembled WGS sequence"/>
</dbReference>
<comment type="caution">
    <text evidence="1">The sequence shown here is derived from an EMBL/GenBank/DDBJ whole genome shotgun (WGS) entry which is preliminary data.</text>
</comment>
<organism evidence="1 2">
    <name type="scientific">Lacibacterium aquatile</name>
    <dbReference type="NCBI Taxonomy" id="1168082"/>
    <lineage>
        <taxon>Bacteria</taxon>
        <taxon>Pseudomonadati</taxon>
        <taxon>Pseudomonadota</taxon>
        <taxon>Alphaproteobacteria</taxon>
        <taxon>Rhodospirillales</taxon>
        <taxon>Rhodospirillaceae</taxon>
    </lineage>
</organism>
<name>A0ABW5DVC6_9PROT</name>
<accession>A0ABW5DVC6</accession>
<dbReference type="EMBL" id="JBHUIP010000012">
    <property type="protein sequence ID" value="MFD2263926.1"/>
    <property type="molecule type" value="Genomic_DNA"/>
</dbReference>
<keyword evidence="2" id="KW-1185">Reference proteome</keyword>
<evidence type="ECO:0000313" key="2">
    <source>
        <dbReference type="Proteomes" id="UP001597295"/>
    </source>
</evidence>
<sequence>MVPYSAQDQAPGFDAYLLTIANALLSDSDPKIKMRGEGILQSMRGNSSSTTTGAVFARSTAFG</sequence>
<protein>
    <submittedName>
        <fullName evidence="1">Uncharacterized protein</fullName>
    </submittedName>
</protein>
<evidence type="ECO:0000313" key="1">
    <source>
        <dbReference type="EMBL" id="MFD2263926.1"/>
    </source>
</evidence>
<dbReference type="RefSeq" id="WP_379876968.1">
    <property type="nucleotide sequence ID" value="NZ_JBHUIP010000012.1"/>
</dbReference>